<dbReference type="Pfam" id="PF00931">
    <property type="entry name" value="NB-ARC"/>
    <property type="match status" value="1"/>
</dbReference>
<dbReference type="eggNOG" id="KOG4658">
    <property type="taxonomic scope" value="Eukaryota"/>
</dbReference>
<dbReference type="HOGENOM" id="CLU_000427_4_0_1"/>
<dbReference type="InterPro" id="IPR050905">
    <property type="entry name" value="Plant_NBS-LRR"/>
</dbReference>
<keyword evidence="6" id="KW-0067">ATP-binding</keyword>
<dbReference type="InterPro" id="IPR058922">
    <property type="entry name" value="WHD_DRP"/>
</dbReference>
<dbReference type="Pfam" id="PF23559">
    <property type="entry name" value="WHD_DRP"/>
    <property type="match status" value="1"/>
</dbReference>
<evidence type="ECO:0000259" key="10">
    <source>
        <dbReference type="Pfam" id="PF23559"/>
    </source>
</evidence>
<protein>
    <submittedName>
        <fullName evidence="12">Uncharacterized protein</fullName>
    </submittedName>
</protein>
<evidence type="ECO:0000256" key="1">
    <source>
        <dbReference type="ARBA" id="ARBA00008894"/>
    </source>
</evidence>
<reference evidence="12 13" key="1">
    <citation type="journal article" date="2014" name="Genome Biol.">
        <title>Transcriptome and methylome profiling reveals relics of genome dominance in the mesopolyploid Brassica oleracea.</title>
        <authorList>
            <person name="Parkin I.A."/>
            <person name="Koh C."/>
            <person name="Tang H."/>
            <person name="Robinson S.J."/>
            <person name="Kagale S."/>
            <person name="Clarke W.E."/>
            <person name="Town C.D."/>
            <person name="Nixon J."/>
            <person name="Krishnakumar V."/>
            <person name="Bidwell S.L."/>
            <person name="Denoeud F."/>
            <person name="Belcram H."/>
            <person name="Links M.G."/>
            <person name="Just J."/>
            <person name="Clarke C."/>
            <person name="Bender T."/>
            <person name="Huebert T."/>
            <person name="Mason A.S."/>
            <person name="Pires J.C."/>
            <person name="Barker G."/>
            <person name="Moore J."/>
            <person name="Walley P.G."/>
            <person name="Manoli S."/>
            <person name="Batley J."/>
            <person name="Edwards D."/>
            <person name="Nelson M.N."/>
            <person name="Wang X."/>
            <person name="Paterson A.H."/>
            <person name="King G."/>
            <person name="Bancroft I."/>
            <person name="Chalhoub B."/>
            <person name="Sharpe A.G."/>
        </authorList>
    </citation>
    <scope>NUCLEOTIDE SEQUENCE</scope>
    <source>
        <strain evidence="12 13">cv. TO1000</strain>
    </source>
</reference>
<dbReference type="InterPro" id="IPR036388">
    <property type="entry name" value="WH-like_DNA-bd_sf"/>
</dbReference>
<dbReference type="PANTHER" id="PTHR33463:SF210">
    <property type="entry name" value="NB-ARC DOMAIN-CONTAINING PROTEIN"/>
    <property type="match status" value="1"/>
</dbReference>
<sequence length="901" mass="103218">MGNCFSVSIPCDQCMSNIFNTVDVNEGYIRNLPENLASLQTTIEELKARRDDFLRRITREENRGLQRLAEIQVWLDRVEAIENRVNDVLSARNAELQSLCVCGYCSKTLRQSYRYGKSVVLILREVETLKRSGHFEVIAEQPQVPMVEEKPTQPMIIGRERTFEKAWNHLMKDEVGIMGLHGMGGVGKTTLLKQLNNRFSDERHGFEFVIWVVVSKELEIDKIIDEIAEKVRLGGEEWKQKEKRQKADVLYNFLRKRRFVLFLDDLWEKVDLAEIGIPIPTTQNRCKVAFTTRSQEVCARMGVENPMEIKCLEENDAFGFFQKKVGQTTLGSDPEIPKLARVVARKCRGLPLALDVVGETMSCKRTKQEWLHAIDVLTSYATEFSGMEDKILPLLKYSYDNLKANHVKSCFLYCALFPEDYKIPKEKLIGYWISEGIIDGSKGIERAENMGYEIIGSLVRASLLMEDVDWHAMDIVYMHDVVHEMALWIASYQQKDAFVVHPLFYGMPKVKNWSAVRRMSLMGNKAQSFFGSPECPQLTTLLLQQGKLAKFPSGFFKLMPSLLVLDLSDNPKLSEAPDGISKVGSLKYLNLSYTPISDLPKDLQEFEKLIHLDISETRQLLSISGISSLYNLKVLNLYRSGFSWDLDTVEELEALEHLEVLTASVSVRPRVEQFLSSQKLTSCTRSLDIWNTNQEPYEIALPVTMEKLRVFCIESCTISEIKMGRICTKSKTVSPLHNPTTPCFSSLSKVYILACNCLRELTLLMFAPSLKSLVVRYANKLEDVINNEKACEGEKSGIVPFPNLNRLVLDSLPKLKNIHWSPLPFPCLMRIDVFRCPNLRKLPLDSRSGMHGENAFTLRYTEKEWIDGVEWEDEATKTRFLLSTLQIDYSHKFSLRYRVRS</sequence>
<comment type="similarity">
    <text evidence="1">Belongs to the disease resistance NB-LRR family.</text>
</comment>
<dbReference type="GO" id="GO:0043531">
    <property type="term" value="F:ADP binding"/>
    <property type="evidence" value="ECO:0007669"/>
    <property type="project" value="InterPro"/>
</dbReference>
<organism evidence="12 13">
    <name type="scientific">Brassica oleracea var. oleracea</name>
    <dbReference type="NCBI Taxonomy" id="109376"/>
    <lineage>
        <taxon>Eukaryota</taxon>
        <taxon>Viridiplantae</taxon>
        <taxon>Streptophyta</taxon>
        <taxon>Embryophyta</taxon>
        <taxon>Tracheophyta</taxon>
        <taxon>Spermatophyta</taxon>
        <taxon>Magnoliopsida</taxon>
        <taxon>eudicotyledons</taxon>
        <taxon>Gunneridae</taxon>
        <taxon>Pentapetalae</taxon>
        <taxon>rosids</taxon>
        <taxon>malvids</taxon>
        <taxon>Brassicales</taxon>
        <taxon>Brassicaceae</taxon>
        <taxon>Brassiceae</taxon>
        <taxon>Brassica</taxon>
    </lineage>
</organism>
<feature type="domain" description="NB-ARC" evidence="8">
    <location>
        <begin position="160"/>
        <end position="330"/>
    </location>
</feature>
<keyword evidence="5" id="KW-0611">Plant defense</keyword>
<evidence type="ECO:0000256" key="5">
    <source>
        <dbReference type="ARBA" id="ARBA00022821"/>
    </source>
</evidence>
<evidence type="ECO:0000313" key="12">
    <source>
        <dbReference type="EnsemblPlants" id="Bo9g028510.1"/>
    </source>
</evidence>
<dbReference type="RefSeq" id="XP_013606827.1">
    <property type="nucleotide sequence ID" value="XM_013751373.1"/>
</dbReference>
<dbReference type="FunFam" id="3.40.50.300:FF:001091">
    <property type="entry name" value="Probable disease resistance protein At1g61300"/>
    <property type="match status" value="1"/>
</dbReference>
<dbReference type="FunFam" id="1.10.10.10:FF:000322">
    <property type="entry name" value="Probable disease resistance protein At1g63360"/>
    <property type="match status" value="1"/>
</dbReference>
<dbReference type="PRINTS" id="PR00364">
    <property type="entry name" value="DISEASERSIST"/>
</dbReference>
<dbReference type="InterPro" id="IPR042197">
    <property type="entry name" value="Apaf_helical"/>
</dbReference>
<keyword evidence="2" id="KW-0433">Leucine-rich repeat</keyword>
<dbReference type="Gene3D" id="3.80.10.10">
    <property type="entry name" value="Ribonuclease Inhibitor"/>
    <property type="match status" value="1"/>
</dbReference>
<evidence type="ECO:0000313" key="13">
    <source>
        <dbReference type="Proteomes" id="UP000032141"/>
    </source>
</evidence>
<dbReference type="Gene3D" id="1.10.8.430">
    <property type="entry name" value="Helical domain of apoptotic protease-activating factors"/>
    <property type="match status" value="1"/>
</dbReference>
<evidence type="ECO:0000256" key="7">
    <source>
        <dbReference type="SAM" id="Coils"/>
    </source>
</evidence>
<feature type="domain" description="Disease resistance protein At4g27190-like leucine-rich repeats" evidence="9">
    <location>
        <begin position="741"/>
        <end position="842"/>
    </location>
</feature>
<feature type="domain" description="Disease resistance protein winged helix" evidence="10">
    <location>
        <begin position="416"/>
        <end position="486"/>
    </location>
</feature>
<dbReference type="Gene3D" id="1.10.10.10">
    <property type="entry name" value="Winged helix-like DNA-binding domain superfamily/Winged helix DNA-binding domain"/>
    <property type="match status" value="1"/>
</dbReference>
<dbReference type="InterPro" id="IPR027417">
    <property type="entry name" value="P-loop_NTPase"/>
</dbReference>
<evidence type="ECO:0000259" key="8">
    <source>
        <dbReference type="Pfam" id="PF00931"/>
    </source>
</evidence>
<feature type="coiled-coil region" evidence="7">
    <location>
        <begin position="29"/>
        <end position="63"/>
    </location>
</feature>
<dbReference type="Pfam" id="PF23598">
    <property type="entry name" value="LRR_14"/>
    <property type="match status" value="1"/>
</dbReference>
<evidence type="ECO:0000256" key="4">
    <source>
        <dbReference type="ARBA" id="ARBA00022741"/>
    </source>
</evidence>
<dbReference type="OMA" id="MEIKCLE"/>
<dbReference type="Gramene" id="Bo9g028510.1">
    <property type="protein sequence ID" value="Bo9g028510.1"/>
    <property type="gene ID" value="Bo9g028510"/>
</dbReference>
<dbReference type="Pfam" id="PF23247">
    <property type="entry name" value="LRR_RPS2"/>
    <property type="match status" value="1"/>
</dbReference>
<dbReference type="Proteomes" id="UP000032141">
    <property type="component" value="Chromosome C9"/>
</dbReference>
<evidence type="ECO:0000259" key="11">
    <source>
        <dbReference type="Pfam" id="PF23598"/>
    </source>
</evidence>
<keyword evidence="4" id="KW-0547">Nucleotide-binding</keyword>
<accession>A0A0D3E3Q5</accession>
<keyword evidence="13" id="KW-1185">Reference proteome</keyword>
<dbReference type="EnsemblPlants" id="Bo9g028510.1">
    <property type="protein sequence ID" value="Bo9g028510.1"/>
    <property type="gene ID" value="Bo9g028510"/>
</dbReference>
<feature type="domain" description="Disease resistance R13L4/SHOC-2-like LRR" evidence="11">
    <location>
        <begin position="564"/>
        <end position="722"/>
    </location>
</feature>
<dbReference type="Gene3D" id="3.40.50.300">
    <property type="entry name" value="P-loop containing nucleotide triphosphate hydrolases"/>
    <property type="match status" value="1"/>
</dbReference>
<proteinExistence type="inferred from homology"/>
<dbReference type="FunFam" id="1.10.8.430:FF:000003">
    <property type="entry name" value="Probable disease resistance protein At5g66910"/>
    <property type="match status" value="1"/>
</dbReference>
<dbReference type="SUPFAM" id="SSF52540">
    <property type="entry name" value="P-loop containing nucleoside triphosphate hydrolases"/>
    <property type="match status" value="1"/>
</dbReference>
<dbReference type="PANTHER" id="PTHR33463">
    <property type="entry name" value="NB-ARC DOMAIN-CONTAINING PROTEIN-RELATED"/>
    <property type="match status" value="1"/>
</dbReference>
<dbReference type="SUPFAM" id="SSF52058">
    <property type="entry name" value="L domain-like"/>
    <property type="match status" value="1"/>
</dbReference>
<dbReference type="InterPro" id="IPR057135">
    <property type="entry name" value="At4g27190-like_LRR"/>
</dbReference>
<dbReference type="OrthoDB" id="1101056at2759"/>
<dbReference type="GO" id="GO:0006952">
    <property type="term" value="P:defense response"/>
    <property type="evidence" value="ECO:0007669"/>
    <property type="project" value="UniProtKB-KW"/>
</dbReference>
<dbReference type="KEGG" id="boe:106313539"/>
<dbReference type="GO" id="GO:0005524">
    <property type="term" value="F:ATP binding"/>
    <property type="evidence" value="ECO:0007669"/>
    <property type="project" value="UniProtKB-KW"/>
</dbReference>
<evidence type="ECO:0000256" key="3">
    <source>
        <dbReference type="ARBA" id="ARBA00022737"/>
    </source>
</evidence>
<name>A0A0D3E3Q5_BRAOL</name>
<evidence type="ECO:0000256" key="6">
    <source>
        <dbReference type="ARBA" id="ARBA00022840"/>
    </source>
</evidence>
<keyword evidence="7" id="KW-0175">Coiled coil</keyword>
<dbReference type="InterPro" id="IPR055414">
    <property type="entry name" value="LRR_R13L4/SHOC2-like"/>
</dbReference>
<dbReference type="InterPro" id="IPR002182">
    <property type="entry name" value="NB-ARC"/>
</dbReference>
<dbReference type="GeneID" id="106313539"/>
<dbReference type="AlphaFoldDB" id="A0A0D3E3Q5"/>
<keyword evidence="3" id="KW-0677">Repeat</keyword>
<evidence type="ECO:0000256" key="2">
    <source>
        <dbReference type="ARBA" id="ARBA00022614"/>
    </source>
</evidence>
<evidence type="ECO:0000259" key="9">
    <source>
        <dbReference type="Pfam" id="PF23247"/>
    </source>
</evidence>
<dbReference type="InterPro" id="IPR032675">
    <property type="entry name" value="LRR_dom_sf"/>
</dbReference>
<reference evidence="12" key="2">
    <citation type="submission" date="2015-03" db="UniProtKB">
        <authorList>
            <consortium name="EnsemblPlants"/>
        </authorList>
    </citation>
    <scope>IDENTIFICATION</scope>
</reference>